<keyword evidence="1" id="KW-0732">Signal</keyword>
<proteinExistence type="predicted"/>
<dbReference type="Pfam" id="PF11138">
    <property type="entry name" value="DUF2911"/>
    <property type="match status" value="1"/>
</dbReference>
<evidence type="ECO:0000313" key="2">
    <source>
        <dbReference type="EMBL" id="MDU0809102.1"/>
    </source>
</evidence>
<dbReference type="EMBL" id="JAVNWW010000003">
    <property type="protein sequence ID" value="MDU0809102.1"/>
    <property type="molecule type" value="Genomic_DNA"/>
</dbReference>
<gene>
    <name evidence="2" type="ORF">PQG45_08640</name>
</gene>
<feature type="chain" id="PRO_5047533921" evidence="1">
    <location>
        <begin position="19"/>
        <end position="169"/>
    </location>
</feature>
<comment type="caution">
    <text evidence="2">The sequence shown here is derived from an EMBL/GenBank/DDBJ whole genome shotgun (WGS) entry which is preliminary data.</text>
</comment>
<dbReference type="RefSeq" id="WP_315577040.1">
    <property type="nucleotide sequence ID" value="NZ_JARDXH010000005.1"/>
</dbReference>
<dbReference type="InterPro" id="IPR021314">
    <property type="entry name" value="DUF2911"/>
</dbReference>
<sequence>MKKYLAILFSVMSFGAFAQKAPASPPAVVIQKVGSTEVMIKYAQPSVKGRLVFAAKDAKPLAPFGEVWRTGANEATTIEFSSDVTVQGKPLAKGVYSLFTIPGPTEWTVIFNSDAKQWGAYTYKAEKDVLRVTGKVSEHAMTEKFTIGVSPAGQISLDWDKSSVSIYVK</sequence>
<dbReference type="Proteomes" id="UP001249959">
    <property type="component" value="Unassembled WGS sequence"/>
</dbReference>
<evidence type="ECO:0000256" key="1">
    <source>
        <dbReference type="SAM" id="SignalP"/>
    </source>
</evidence>
<evidence type="ECO:0000313" key="3">
    <source>
        <dbReference type="Proteomes" id="UP001249959"/>
    </source>
</evidence>
<reference evidence="2 3" key="1">
    <citation type="submission" date="2023-09" db="EMBL/GenBank/DDBJ databases">
        <title>Aquirufa genomes.</title>
        <authorList>
            <person name="Pitt A."/>
        </authorList>
    </citation>
    <scope>NUCLEOTIDE SEQUENCE [LARGE SCALE GENOMIC DNA]</scope>
    <source>
        <strain evidence="2 3">LEOWEIH-7C</strain>
    </source>
</reference>
<organism evidence="2 3">
    <name type="scientific">Aquirufa regiilacus</name>
    <dbReference type="NCBI Taxonomy" id="3024868"/>
    <lineage>
        <taxon>Bacteria</taxon>
        <taxon>Pseudomonadati</taxon>
        <taxon>Bacteroidota</taxon>
        <taxon>Cytophagia</taxon>
        <taxon>Cytophagales</taxon>
        <taxon>Flectobacillaceae</taxon>
        <taxon>Aquirufa</taxon>
    </lineage>
</organism>
<name>A0ABU3TTB5_9BACT</name>
<keyword evidence="3" id="KW-1185">Reference proteome</keyword>
<accession>A0ABU3TTB5</accession>
<protein>
    <submittedName>
        <fullName evidence="2">DUF2911 domain-containing protein</fullName>
    </submittedName>
</protein>
<feature type="signal peptide" evidence="1">
    <location>
        <begin position="1"/>
        <end position="18"/>
    </location>
</feature>